<dbReference type="RefSeq" id="WP_154819792.1">
    <property type="nucleotide sequence ID" value="NZ_CP140152.1"/>
</dbReference>
<proteinExistence type="predicted"/>
<sequence>MNAQQRYQNRATARALAEEVFEASLPEGLTLRRGKLYYDCEGCERVCEWYGTPEDFAHPNAIKLGGCSPRCCP</sequence>
<evidence type="ECO:0000313" key="1">
    <source>
        <dbReference type="EMBL" id="WQH06832.1"/>
    </source>
</evidence>
<dbReference type="GeneID" id="43166962"/>
<gene>
    <name evidence="1" type="ORF">SR858_11040</name>
</gene>
<evidence type="ECO:0000313" key="2">
    <source>
        <dbReference type="Proteomes" id="UP001326110"/>
    </source>
</evidence>
<organism evidence="1 2">
    <name type="scientific">Duganella zoogloeoides</name>
    <dbReference type="NCBI Taxonomy" id="75659"/>
    <lineage>
        <taxon>Bacteria</taxon>
        <taxon>Pseudomonadati</taxon>
        <taxon>Pseudomonadota</taxon>
        <taxon>Betaproteobacteria</taxon>
        <taxon>Burkholderiales</taxon>
        <taxon>Oxalobacteraceae</taxon>
        <taxon>Telluria group</taxon>
        <taxon>Duganella</taxon>
    </lineage>
</organism>
<reference evidence="1 2" key="1">
    <citation type="submission" date="2023-11" db="EMBL/GenBank/DDBJ databases">
        <title>MicrobeMod: A computational toolkit for identifying prokaryotic methylation and restriction-modification with nanopore sequencing.</title>
        <authorList>
            <person name="Crits-Christoph A."/>
            <person name="Kang S.C."/>
            <person name="Lee H."/>
            <person name="Ostrov N."/>
        </authorList>
    </citation>
    <scope>NUCLEOTIDE SEQUENCE [LARGE SCALE GENOMIC DNA]</scope>
    <source>
        <strain evidence="1 2">ATCC 25935</strain>
    </source>
</reference>
<accession>A0ABZ0Y640</accession>
<protein>
    <submittedName>
        <fullName evidence="1">Uncharacterized protein</fullName>
    </submittedName>
</protein>
<keyword evidence="2" id="KW-1185">Reference proteome</keyword>
<dbReference type="EMBL" id="CP140152">
    <property type="protein sequence ID" value="WQH06832.1"/>
    <property type="molecule type" value="Genomic_DNA"/>
</dbReference>
<dbReference type="Proteomes" id="UP001326110">
    <property type="component" value="Chromosome"/>
</dbReference>
<name>A0ABZ0Y640_9BURK</name>